<keyword evidence="12 17" id="KW-0460">Magnesium</keyword>
<evidence type="ECO:0000256" key="8">
    <source>
        <dbReference type="ARBA" id="ARBA00022763"/>
    </source>
</evidence>
<comment type="caution">
    <text evidence="21">The sequence shown here is derived from an EMBL/GenBank/DDBJ whole genome shotgun (WGS) entry which is preliminary data.</text>
</comment>
<keyword evidence="7" id="KW-0255">Endonuclease</keyword>
<dbReference type="CDD" id="cd09857">
    <property type="entry name" value="PIN_EXO1"/>
    <property type="match status" value="1"/>
</dbReference>
<dbReference type="SUPFAM" id="SSF88723">
    <property type="entry name" value="PIN domain-like"/>
    <property type="match status" value="1"/>
</dbReference>
<dbReference type="PROSITE" id="PS00842">
    <property type="entry name" value="XPG_2"/>
    <property type="match status" value="1"/>
</dbReference>
<keyword evidence="13 17" id="KW-0267">Excision nuclease</keyword>
<dbReference type="GO" id="GO:0003677">
    <property type="term" value="F:DNA binding"/>
    <property type="evidence" value="ECO:0007669"/>
    <property type="project" value="UniProtKB-UniRule"/>
</dbReference>
<dbReference type="GO" id="GO:0006310">
    <property type="term" value="P:DNA recombination"/>
    <property type="evidence" value="ECO:0007669"/>
    <property type="project" value="TreeGrafter"/>
</dbReference>
<evidence type="ECO:0000256" key="9">
    <source>
        <dbReference type="ARBA" id="ARBA00022769"/>
    </source>
</evidence>
<dbReference type="FunFam" id="1.10.150.20:FF:000011">
    <property type="entry name" value="exonuclease 1"/>
    <property type="match status" value="1"/>
</dbReference>
<keyword evidence="10 17" id="KW-0378">Hydrolase</keyword>
<accession>A0AAV1JQW2</accession>
<dbReference type="PROSITE" id="PS00841">
    <property type="entry name" value="XPG_1"/>
    <property type="match status" value="1"/>
</dbReference>
<keyword evidence="4" id="KW-0597">Phosphoprotein</keyword>
<keyword evidence="6 17" id="KW-0479">Metal-binding</keyword>
<name>A0AAV1JQW2_9NEOP</name>
<comment type="cofactor">
    <cofactor evidence="17">
        <name>Mg(2+)</name>
        <dbReference type="ChEBI" id="CHEBI:18420"/>
    </cofactor>
    <text evidence="17">Binds 2 magnesium ions per subunit. They probably participate in the reaction catalyzed by the enzyme. May bind an additional third magnesium ion after substrate binding.</text>
</comment>
<feature type="region of interest" description="Disordered" evidence="18">
    <location>
        <begin position="572"/>
        <end position="613"/>
    </location>
</feature>
<keyword evidence="16 17" id="KW-0539">Nucleus</keyword>
<feature type="domain" description="XPG-I" evidence="19">
    <location>
        <begin position="138"/>
        <end position="222"/>
    </location>
</feature>
<keyword evidence="9 17" id="KW-0228">DNA excision</keyword>
<dbReference type="EMBL" id="CAVLEF010000083">
    <property type="protein sequence ID" value="CAK1550619.1"/>
    <property type="molecule type" value="Genomic_DNA"/>
</dbReference>
<dbReference type="GO" id="GO:0046872">
    <property type="term" value="F:metal ion binding"/>
    <property type="evidence" value="ECO:0007669"/>
    <property type="project" value="UniProtKB-UniRule"/>
</dbReference>
<evidence type="ECO:0000256" key="13">
    <source>
        <dbReference type="ARBA" id="ARBA00022881"/>
    </source>
</evidence>
<evidence type="ECO:0000256" key="5">
    <source>
        <dbReference type="ARBA" id="ARBA00022722"/>
    </source>
</evidence>
<evidence type="ECO:0000313" key="22">
    <source>
        <dbReference type="Proteomes" id="UP001497472"/>
    </source>
</evidence>
<keyword evidence="11 17" id="KW-0269">Exonuclease</keyword>
<dbReference type="AlphaFoldDB" id="A0AAV1JQW2"/>
<keyword evidence="22" id="KW-1185">Reference proteome</keyword>
<dbReference type="InterPro" id="IPR019974">
    <property type="entry name" value="XPG_CS"/>
</dbReference>
<dbReference type="InterPro" id="IPR036279">
    <property type="entry name" value="5-3_exonuclease_C_sf"/>
</dbReference>
<keyword evidence="8 17" id="KW-0227">DNA damage</keyword>
<comment type="function">
    <text evidence="17">5'-&gt;3' double-stranded DNA exonuclease which may also possess a cryptic 3'-&gt;5' double-stranded DNA exonuclease activity. Functions in DNA mismatch repair.</text>
</comment>
<dbReference type="GO" id="GO:0017108">
    <property type="term" value="F:5'-flap endonuclease activity"/>
    <property type="evidence" value="ECO:0007669"/>
    <property type="project" value="TreeGrafter"/>
</dbReference>
<feature type="region of interest" description="Disordered" evidence="18">
    <location>
        <begin position="509"/>
        <end position="535"/>
    </location>
</feature>
<feature type="compositionally biased region" description="Polar residues" evidence="18">
    <location>
        <begin position="517"/>
        <end position="535"/>
    </location>
</feature>
<proteinExistence type="inferred from homology"/>
<evidence type="ECO:0000256" key="12">
    <source>
        <dbReference type="ARBA" id="ARBA00022842"/>
    </source>
</evidence>
<protein>
    <recommendedName>
        <fullName evidence="3 17">Exonuclease 1</fullName>
        <ecNumber evidence="17">3.1.-.-</ecNumber>
    </recommendedName>
</protein>
<evidence type="ECO:0000256" key="11">
    <source>
        <dbReference type="ARBA" id="ARBA00022839"/>
    </source>
</evidence>
<evidence type="ECO:0000256" key="3">
    <source>
        <dbReference type="ARBA" id="ARBA00020324"/>
    </source>
</evidence>
<dbReference type="InterPro" id="IPR037315">
    <property type="entry name" value="EXO1_H3TH"/>
</dbReference>
<feature type="domain" description="XPG N-terminal" evidence="20">
    <location>
        <begin position="1"/>
        <end position="99"/>
    </location>
</feature>
<dbReference type="InterPro" id="IPR006086">
    <property type="entry name" value="XPG-I_dom"/>
</dbReference>
<keyword evidence="15 17" id="KW-0234">DNA repair</keyword>
<keyword evidence="14 17" id="KW-0238">DNA-binding</keyword>
<dbReference type="FunFam" id="3.40.50.1010:FF:000002">
    <property type="entry name" value="Exonuclease 1, putative"/>
    <property type="match status" value="1"/>
</dbReference>
<dbReference type="GO" id="GO:0005634">
    <property type="term" value="C:nucleus"/>
    <property type="evidence" value="ECO:0007669"/>
    <property type="project" value="UniProtKB-SubCell"/>
</dbReference>
<dbReference type="GO" id="GO:0006298">
    <property type="term" value="P:mismatch repair"/>
    <property type="evidence" value="ECO:0007669"/>
    <property type="project" value="TreeGrafter"/>
</dbReference>
<dbReference type="GO" id="GO:0035312">
    <property type="term" value="F:5'-3' DNA exonuclease activity"/>
    <property type="evidence" value="ECO:0007669"/>
    <property type="project" value="UniProtKB-UniRule"/>
</dbReference>
<dbReference type="Pfam" id="PF00752">
    <property type="entry name" value="XPG_N"/>
    <property type="match status" value="1"/>
</dbReference>
<dbReference type="SUPFAM" id="SSF47807">
    <property type="entry name" value="5' to 3' exonuclease, C-terminal subdomain"/>
    <property type="match status" value="1"/>
</dbReference>
<dbReference type="SMART" id="SM00484">
    <property type="entry name" value="XPGI"/>
    <property type="match status" value="1"/>
</dbReference>
<evidence type="ECO:0000256" key="14">
    <source>
        <dbReference type="ARBA" id="ARBA00023125"/>
    </source>
</evidence>
<evidence type="ECO:0000256" key="2">
    <source>
        <dbReference type="ARBA" id="ARBA00010563"/>
    </source>
</evidence>
<gene>
    <name evidence="21" type="ORF">LNINA_LOCUS9834</name>
</gene>
<evidence type="ECO:0000256" key="10">
    <source>
        <dbReference type="ARBA" id="ARBA00022801"/>
    </source>
</evidence>
<evidence type="ECO:0000256" key="15">
    <source>
        <dbReference type="ARBA" id="ARBA00023204"/>
    </source>
</evidence>
<dbReference type="PANTHER" id="PTHR11081">
    <property type="entry name" value="FLAP ENDONUCLEASE FAMILY MEMBER"/>
    <property type="match status" value="1"/>
</dbReference>
<evidence type="ECO:0000259" key="20">
    <source>
        <dbReference type="SMART" id="SM00485"/>
    </source>
</evidence>
<dbReference type="SMART" id="SM00485">
    <property type="entry name" value="XPGN"/>
    <property type="match status" value="1"/>
</dbReference>
<dbReference type="InterPro" id="IPR008918">
    <property type="entry name" value="HhH2"/>
</dbReference>
<dbReference type="Pfam" id="PF00867">
    <property type="entry name" value="XPG_I"/>
    <property type="match status" value="1"/>
</dbReference>
<sequence length="694" mass="78422">MGITGLIPFIEKASRRANINEFSGSTVAIDSYCWLHKGAFACADKLVRGEETDIHIRYCLKYVTMLLSNNIKPILVFDGRHLPAKAMTELKRRESRDISRKRAAELLSLGKTEEARSYMRRSVDITHAMALQLIKECRNRNVDCIVAPYEADSQLAYLNVKNIAHLVITEDSDLILFGCTKVMFKLDFNGTGTLVETAKLPLVMKCPIERYSFEKFRQMCIMSGCDYLASLPGIGLAKARQFVTATQDPVFANALKKLPGFFNRSNLVVTDEYREGFLKAEATFKHQYVYDPIKRRMCRLEDPDDSDVETALCVNAGELLDPKVAFQLALGNLDPFTLKKMDDWDPDNRDINRDNIKTSNWKDRGVAPHPSIWNPDFINYSGKTSPWKKEVKQPEEIISTKTRPRKNVVNLDTKYVPETQDQEESLSIETLSNISITPDLKPELEKTSPILLNKGKSFRKRLKNGSYCVLKQLSRFPRTILDENVIESKFFSTDNDRNKISPCKESLGDALDEKAGTSPNKNLGDSPTKTENTHNQNDILINSTDASVVIIDDPVDKIICLDKSTDSALSFSEELESSQKENSPVKTPRRENVSPVLPSPRNPFRKQNQDSQDSVIECTYPMEQLVTPVDTQESFGESPQKVSQSLSQFTFTNNVRNTKKGTCKVPGLKKKALPSNQPTLLNMFGFQKKPVLRK</sequence>
<dbReference type="InterPro" id="IPR006084">
    <property type="entry name" value="XPG/Rad2"/>
</dbReference>
<comment type="subcellular location">
    <subcellularLocation>
        <location evidence="1 17">Nucleus</location>
    </subcellularLocation>
</comment>
<dbReference type="PRINTS" id="PR00853">
    <property type="entry name" value="XPGRADSUPER"/>
</dbReference>
<evidence type="ECO:0000256" key="16">
    <source>
        <dbReference type="ARBA" id="ARBA00023242"/>
    </source>
</evidence>
<dbReference type="InterPro" id="IPR006085">
    <property type="entry name" value="XPG_DNA_repair_N"/>
</dbReference>
<evidence type="ECO:0000256" key="17">
    <source>
        <dbReference type="RuleBase" id="RU910737"/>
    </source>
</evidence>
<evidence type="ECO:0000256" key="6">
    <source>
        <dbReference type="ARBA" id="ARBA00022723"/>
    </source>
</evidence>
<evidence type="ECO:0000256" key="4">
    <source>
        <dbReference type="ARBA" id="ARBA00022553"/>
    </source>
</evidence>
<reference evidence="21 22" key="1">
    <citation type="submission" date="2023-11" db="EMBL/GenBank/DDBJ databases">
        <authorList>
            <person name="Okamura Y."/>
        </authorList>
    </citation>
    <scope>NUCLEOTIDE SEQUENCE [LARGE SCALE GENOMIC DNA]</scope>
</reference>
<dbReference type="InterPro" id="IPR029060">
    <property type="entry name" value="PIN-like_dom_sf"/>
</dbReference>
<evidence type="ECO:0000256" key="7">
    <source>
        <dbReference type="ARBA" id="ARBA00022759"/>
    </source>
</evidence>
<keyword evidence="5 17" id="KW-0540">Nuclease</keyword>
<dbReference type="Gene3D" id="1.10.150.20">
    <property type="entry name" value="5' to 3' exonuclease, C-terminal subdomain"/>
    <property type="match status" value="1"/>
</dbReference>
<dbReference type="InterPro" id="IPR044752">
    <property type="entry name" value="PIN-like_EXO1"/>
</dbReference>
<evidence type="ECO:0000259" key="19">
    <source>
        <dbReference type="SMART" id="SM00484"/>
    </source>
</evidence>
<dbReference type="SMART" id="SM00279">
    <property type="entry name" value="HhH2"/>
    <property type="match status" value="1"/>
</dbReference>
<dbReference type="PANTHER" id="PTHR11081:SF8">
    <property type="entry name" value="EXONUCLEASE 1"/>
    <property type="match status" value="1"/>
</dbReference>
<dbReference type="CDD" id="cd09908">
    <property type="entry name" value="H3TH_EXO1"/>
    <property type="match status" value="1"/>
</dbReference>
<dbReference type="EC" id="3.1.-.-" evidence="17"/>
<comment type="similarity">
    <text evidence="2 17">Belongs to the XPG/RAD2 endonuclease family. EXO1 subfamily.</text>
</comment>
<evidence type="ECO:0000313" key="21">
    <source>
        <dbReference type="EMBL" id="CAK1550619.1"/>
    </source>
</evidence>
<evidence type="ECO:0000256" key="1">
    <source>
        <dbReference type="ARBA" id="ARBA00004123"/>
    </source>
</evidence>
<organism evidence="21 22">
    <name type="scientific">Leptosia nina</name>
    <dbReference type="NCBI Taxonomy" id="320188"/>
    <lineage>
        <taxon>Eukaryota</taxon>
        <taxon>Metazoa</taxon>
        <taxon>Ecdysozoa</taxon>
        <taxon>Arthropoda</taxon>
        <taxon>Hexapoda</taxon>
        <taxon>Insecta</taxon>
        <taxon>Pterygota</taxon>
        <taxon>Neoptera</taxon>
        <taxon>Endopterygota</taxon>
        <taxon>Lepidoptera</taxon>
        <taxon>Glossata</taxon>
        <taxon>Ditrysia</taxon>
        <taxon>Papilionoidea</taxon>
        <taxon>Pieridae</taxon>
        <taxon>Pierinae</taxon>
        <taxon>Leptosia</taxon>
    </lineage>
</organism>
<evidence type="ECO:0000256" key="18">
    <source>
        <dbReference type="SAM" id="MobiDB-lite"/>
    </source>
</evidence>
<dbReference type="Gene3D" id="3.40.50.1010">
    <property type="entry name" value="5'-nuclease"/>
    <property type="match status" value="1"/>
</dbReference>
<dbReference type="Proteomes" id="UP001497472">
    <property type="component" value="Unassembled WGS sequence"/>
</dbReference>